<dbReference type="Proteomes" id="UP001501183">
    <property type="component" value="Unassembled WGS sequence"/>
</dbReference>
<gene>
    <name evidence="2" type="ORF">GCM10023094_39990</name>
</gene>
<keyword evidence="1" id="KW-0472">Membrane</keyword>
<proteinExistence type="predicted"/>
<dbReference type="RefSeq" id="WP_345349149.1">
    <property type="nucleotide sequence ID" value="NZ_BAABFB010000063.1"/>
</dbReference>
<keyword evidence="1" id="KW-0812">Transmembrane</keyword>
<reference evidence="3" key="1">
    <citation type="journal article" date="2019" name="Int. J. Syst. Evol. Microbiol.">
        <title>The Global Catalogue of Microorganisms (GCM) 10K type strain sequencing project: providing services to taxonomists for standard genome sequencing and annotation.</title>
        <authorList>
            <consortium name="The Broad Institute Genomics Platform"/>
            <consortium name="The Broad Institute Genome Sequencing Center for Infectious Disease"/>
            <person name="Wu L."/>
            <person name="Ma J."/>
        </authorList>
    </citation>
    <scope>NUCLEOTIDE SEQUENCE [LARGE SCALE GENOMIC DNA]</scope>
    <source>
        <strain evidence="3">JCM 32206</strain>
    </source>
</reference>
<evidence type="ECO:0000256" key="1">
    <source>
        <dbReference type="SAM" id="Phobius"/>
    </source>
</evidence>
<comment type="caution">
    <text evidence="2">The sequence shown here is derived from an EMBL/GenBank/DDBJ whole genome shotgun (WGS) entry which is preliminary data.</text>
</comment>
<evidence type="ECO:0000313" key="3">
    <source>
        <dbReference type="Proteomes" id="UP001501183"/>
    </source>
</evidence>
<evidence type="ECO:0000313" key="2">
    <source>
        <dbReference type="EMBL" id="GAA4485344.1"/>
    </source>
</evidence>
<feature type="transmembrane region" description="Helical" evidence="1">
    <location>
        <begin position="25"/>
        <end position="49"/>
    </location>
</feature>
<dbReference type="EMBL" id="BAABFB010000063">
    <property type="protein sequence ID" value="GAA4485344.1"/>
    <property type="molecule type" value="Genomic_DNA"/>
</dbReference>
<keyword evidence="1" id="KW-1133">Transmembrane helix</keyword>
<evidence type="ECO:0008006" key="4">
    <source>
        <dbReference type="Google" id="ProtNLM"/>
    </source>
</evidence>
<keyword evidence="3" id="KW-1185">Reference proteome</keyword>
<name>A0ABP8PDC0_9NOCA</name>
<organism evidence="2 3">
    <name type="scientific">Rhodococcus olei</name>
    <dbReference type="NCBI Taxonomy" id="2161675"/>
    <lineage>
        <taxon>Bacteria</taxon>
        <taxon>Bacillati</taxon>
        <taxon>Actinomycetota</taxon>
        <taxon>Actinomycetes</taxon>
        <taxon>Mycobacteriales</taxon>
        <taxon>Nocardiaceae</taxon>
        <taxon>Rhodococcus</taxon>
    </lineage>
</organism>
<feature type="transmembrane region" description="Helical" evidence="1">
    <location>
        <begin position="98"/>
        <end position="121"/>
    </location>
</feature>
<sequence>MVTVSVLVVNGALLAAGFLTRAQAVLLFAVVEVPLGCVVGVALAAGVVAQRRRGLGERESVFRVLGDSPFWPLVRAEIRAYRSLWLWMRDRYSDIEPGALVFTASKGTLVVPAAFAVATVIEIGVLHLLMPWWWLRIVLAGLSIWSLVALLGYVAVHRVHPHYLTDTRFVMRQSGTLVATLDRADIVSIALRRRFAETAPTIIDGRLYVPNADGTTIDIVLTSPVTAQLPALLAKRRKVQVVDRISLYVDEPTQLISALSEPTPTVARTASAECIPEAR</sequence>
<accession>A0ABP8PDC0</accession>
<protein>
    <recommendedName>
        <fullName evidence="4">PH domain-containing protein</fullName>
    </recommendedName>
</protein>
<feature type="transmembrane region" description="Helical" evidence="1">
    <location>
        <begin position="133"/>
        <end position="156"/>
    </location>
</feature>